<dbReference type="Pfam" id="PF18962">
    <property type="entry name" value="Por_Secre_tail"/>
    <property type="match status" value="1"/>
</dbReference>
<reference evidence="2 3" key="1">
    <citation type="submission" date="2020-12" db="EMBL/GenBank/DDBJ databases">
        <title>Bacterial novel species Adhaeribacter sp. BT258 isolated from soil.</title>
        <authorList>
            <person name="Jung H.-Y."/>
        </authorList>
    </citation>
    <scope>NUCLEOTIDE SEQUENCE [LARGE SCALE GENOMIC DNA]</scope>
    <source>
        <strain evidence="2 3">BT258</strain>
    </source>
</reference>
<evidence type="ECO:0000313" key="3">
    <source>
        <dbReference type="Proteomes" id="UP000644147"/>
    </source>
</evidence>
<dbReference type="RefSeq" id="WP_200507778.1">
    <property type="nucleotide sequence ID" value="NZ_JAEHFX010000012.1"/>
</dbReference>
<feature type="domain" description="Secretion system C-terminal sorting" evidence="1">
    <location>
        <begin position="53"/>
        <end position="126"/>
    </location>
</feature>
<dbReference type="InterPro" id="IPR026444">
    <property type="entry name" value="Secre_tail"/>
</dbReference>
<sequence length="127" mass="13835">YKNKGGIQIGLESNVREAFDNTNGTANVIDNIQVQRITVLGMKENILQSNLVVFPNPSTGLFNLKVPVTTRNYSVEVMDLTGKLVKQQTVTNNTGTTQLNLNGTAKGIYILKIASEGNVATRKLIVE</sequence>
<keyword evidence="3" id="KW-1185">Reference proteome</keyword>
<proteinExistence type="predicted"/>
<dbReference type="NCBIfam" id="TIGR04183">
    <property type="entry name" value="Por_Secre_tail"/>
    <property type="match status" value="1"/>
</dbReference>
<dbReference type="Proteomes" id="UP000644147">
    <property type="component" value="Unassembled WGS sequence"/>
</dbReference>
<evidence type="ECO:0000259" key="1">
    <source>
        <dbReference type="Pfam" id="PF18962"/>
    </source>
</evidence>
<feature type="non-terminal residue" evidence="2">
    <location>
        <position position="1"/>
    </location>
</feature>
<accession>A0ABS1C6S7</accession>
<comment type="caution">
    <text evidence="2">The sequence shown here is derived from an EMBL/GenBank/DDBJ whole genome shotgun (WGS) entry which is preliminary data.</text>
</comment>
<dbReference type="Gene3D" id="2.60.40.3080">
    <property type="match status" value="1"/>
</dbReference>
<dbReference type="EMBL" id="JAEHFX010000012">
    <property type="protein sequence ID" value="MBK0404887.1"/>
    <property type="molecule type" value="Genomic_DNA"/>
</dbReference>
<protein>
    <submittedName>
        <fullName evidence="2">T9SS type A sorting domain-containing protein</fullName>
    </submittedName>
</protein>
<organism evidence="2 3">
    <name type="scientific">Adhaeribacter terrigena</name>
    <dbReference type="NCBI Taxonomy" id="2793070"/>
    <lineage>
        <taxon>Bacteria</taxon>
        <taxon>Pseudomonadati</taxon>
        <taxon>Bacteroidota</taxon>
        <taxon>Cytophagia</taxon>
        <taxon>Cytophagales</taxon>
        <taxon>Hymenobacteraceae</taxon>
        <taxon>Adhaeribacter</taxon>
    </lineage>
</organism>
<gene>
    <name evidence="2" type="ORF">I5M27_17990</name>
</gene>
<evidence type="ECO:0000313" key="2">
    <source>
        <dbReference type="EMBL" id="MBK0404887.1"/>
    </source>
</evidence>
<name>A0ABS1C6S7_9BACT</name>